<dbReference type="Proteomes" id="UP000315017">
    <property type="component" value="Chromosome"/>
</dbReference>
<feature type="signal peptide" evidence="1">
    <location>
        <begin position="1"/>
        <end position="32"/>
    </location>
</feature>
<evidence type="ECO:0000313" key="2">
    <source>
        <dbReference type="EMBL" id="QDU27191.1"/>
    </source>
</evidence>
<feature type="chain" id="PRO_5022021961" evidence="1">
    <location>
        <begin position="33"/>
        <end position="499"/>
    </location>
</feature>
<dbReference type="EMBL" id="CP036274">
    <property type="protein sequence ID" value="QDU27191.1"/>
    <property type="molecule type" value="Genomic_DNA"/>
</dbReference>
<proteinExistence type="predicted"/>
<sequence length="499" mass="54856" precursor="true">MIKRYIAMNTPRQMIFAGLCLAFLSLCLVDVATPDDRVFRAGAATSNITPSIGADPNVRTSKPPATHVHDELHARCLVLDDGQSKLALVVCDLRHISAEVVANAKQIIQRTTGIPPECVLVSATHTHTSTGTKLEEGESVPYYDYSALLTRRIAEGVLRAVNQLEPARIGWGVAEERTQVFNRRWFLTAKRGPIYGAHDNIEQVDTNPGYSGLLRPAGPVDPQITFLSVQSTSGKPIALFAAYGLHYVGGIPANTISADYFAMFADRVGELVGADRHQDPPFVGLMANGTSGDVNNLARYSDEELAKRGPPPTKRYLPYEKAREVANLCAEKVTEAHKTLKWHDHVKLTSVQRTLTFKRRYPTKEEVEWAEAVKAKKIKPMSTSRYSTYSTVLAYNSPEMPPTIDVIVQTHRIGDLAVAAMPFEVFAEIGLDLKQRSPIQPLMNISIAHGSHGYLPTPEQHRLGGYETWIGVNKVQLDASVKLVDALAEMLGELKSGKP</sequence>
<gene>
    <name evidence="2" type="ORF">ETAA8_22760</name>
</gene>
<keyword evidence="1" id="KW-0732">Signal</keyword>
<evidence type="ECO:0000256" key="1">
    <source>
        <dbReference type="SAM" id="SignalP"/>
    </source>
</evidence>
<name>A0A517YAG6_9BACT</name>
<dbReference type="AlphaFoldDB" id="A0A517YAG6"/>
<keyword evidence="3" id="KW-1185">Reference proteome</keyword>
<organism evidence="2 3">
    <name type="scientific">Anatilimnocola aggregata</name>
    <dbReference type="NCBI Taxonomy" id="2528021"/>
    <lineage>
        <taxon>Bacteria</taxon>
        <taxon>Pseudomonadati</taxon>
        <taxon>Planctomycetota</taxon>
        <taxon>Planctomycetia</taxon>
        <taxon>Pirellulales</taxon>
        <taxon>Pirellulaceae</taxon>
        <taxon>Anatilimnocola</taxon>
    </lineage>
</organism>
<reference evidence="2 3" key="1">
    <citation type="submission" date="2019-02" db="EMBL/GenBank/DDBJ databases">
        <title>Deep-cultivation of Planctomycetes and their phenomic and genomic characterization uncovers novel biology.</title>
        <authorList>
            <person name="Wiegand S."/>
            <person name="Jogler M."/>
            <person name="Boedeker C."/>
            <person name="Pinto D."/>
            <person name="Vollmers J."/>
            <person name="Rivas-Marin E."/>
            <person name="Kohn T."/>
            <person name="Peeters S.H."/>
            <person name="Heuer A."/>
            <person name="Rast P."/>
            <person name="Oberbeckmann S."/>
            <person name="Bunk B."/>
            <person name="Jeske O."/>
            <person name="Meyerdierks A."/>
            <person name="Storesund J.E."/>
            <person name="Kallscheuer N."/>
            <person name="Luecker S."/>
            <person name="Lage O.M."/>
            <person name="Pohl T."/>
            <person name="Merkel B.J."/>
            <person name="Hornburger P."/>
            <person name="Mueller R.-W."/>
            <person name="Bruemmer F."/>
            <person name="Labrenz M."/>
            <person name="Spormann A.M."/>
            <person name="Op den Camp H."/>
            <person name="Overmann J."/>
            <person name="Amann R."/>
            <person name="Jetten M.S.M."/>
            <person name="Mascher T."/>
            <person name="Medema M.H."/>
            <person name="Devos D.P."/>
            <person name="Kaster A.-K."/>
            <person name="Ovreas L."/>
            <person name="Rohde M."/>
            <person name="Galperin M.Y."/>
            <person name="Jogler C."/>
        </authorList>
    </citation>
    <scope>NUCLEOTIDE SEQUENCE [LARGE SCALE GENOMIC DNA]</scope>
    <source>
        <strain evidence="2 3">ETA_A8</strain>
    </source>
</reference>
<protein>
    <submittedName>
        <fullName evidence="2">Neutral/alkaline non-lysosomal ceramidase</fullName>
    </submittedName>
</protein>
<dbReference type="KEGG" id="aagg:ETAA8_22760"/>
<evidence type="ECO:0000313" key="3">
    <source>
        <dbReference type="Proteomes" id="UP000315017"/>
    </source>
</evidence>
<accession>A0A517YAG6</accession>